<sequence>MGDTMLTALKDSMPILIVTSEWYVSHTTAVAEKLFAPVDNVINKHLEDLFIFPLCVEEQQKTIADGSLVQVSLRTSPNVQFLLSFYDVRSNEIFVHIAELSTYYCQNPLEDEQTRILRHAVNSANLGVWCYDLLNKTAYFSPKFKSLIGLPASAELDWDTLKSMIYHEDQPLFAELLAHHIEQGLMLHFEFRLEVRGTIHWFEFKGEQVKYCIRTHSVYGILADCTHEKDMLVALHDAEESKELAMQAGKIGTWRAIRVANQWIWNWDHQANEIFKLSEDDIGNLHLWEASLHPDDKARVTQALEASLNSGETFEQRYRGLLNDKDIVVVYAKGVVGLDEQGRPARIDGVVIDQTDVYIAQKKLQHINQELEQRVAERTADLEAAIIKAEQANRTKSDFLSMMSHELRTPMNGIIGSLDLMALSELDEDNQELLETASISANNLVSILKDILDLAKVEQGKMELESYPFSPSKMLNNIIKTFEAHARDKSVKLTVHEDIKLPLEVIGDENRVRQIIFNVVSNAIKFSVADREGGAKVTINVHWACEGVALSHLIFKIEDNGIGIAPEVQKKLFTPFTQAERSITRKYGGTGLGLAICGKLIDLMGGKVVLKSKSGEGSTFTITIPIWRPRTQQQPNILFNTLYWLSDTPWQSSLALTQLYNACTHFCNELKVIESPNEIKETDDTALIRVVTTQAGACAEQIRSPIPELVFLDEKAFANLNSTALTTQKPKPIAPQTQYAIGQLLSKLKVSQQNDEADLGELNDLSELDALLSLDDKVSSPTDDESDTSGKQHILLAEDNPFNQKLIVKQLSRLGVSCDIANNGKEALAMYKSQQYQLLLTDCHMPEIDGYELTKLIRAFESTEERKAIPIVAVTGAAMKGDKELCLDSGMNDYVSKPVRLQELKNTLDKWLDMDLTQ</sequence>
<dbReference type="SMART" id="SM00448">
    <property type="entry name" value="REC"/>
    <property type="match status" value="1"/>
</dbReference>
<dbReference type="Proteomes" id="UP000016521">
    <property type="component" value="Chromosome II"/>
</dbReference>
<dbReference type="InterPro" id="IPR001789">
    <property type="entry name" value="Sig_transdc_resp-reg_receiver"/>
</dbReference>
<dbReference type="Gene3D" id="3.30.565.10">
    <property type="entry name" value="Histidine kinase-like ATPase, C-terminal domain"/>
    <property type="match status" value="1"/>
</dbReference>
<dbReference type="EC" id="2.7.13.3" evidence="2"/>
<dbReference type="SMART" id="SM00388">
    <property type="entry name" value="HisKA"/>
    <property type="match status" value="1"/>
</dbReference>
<dbReference type="SMART" id="SM00091">
    <property type="entry name" value="PAS"/>
    <property type="match status" value="2"/>
</dbReference>
<feature type="domain" description="PAS" evidence="8">
    <location>
        <begin position="113"/>
        <end position="184"/>
    </location>
</feature>
<dbReference type="Gene3D" id="1.10.287.130">
    <property type="match status" value="1"/>
</dbReference>
<dbReference type="Pfam" id="PF00512">
    <property type="entry name" value="HisKA"/>
    <property type="match status" value="1"/>
</dbReference>
<organism evidence="9 10">
    <name type="scientific">Pseudoalteromonas piscicida</name>
    <dbReference type="NCBI Taxonomy" id="43662"/>
    <lineage>
        <taxon>Bacteria</taxon>
        <taxon>Pseudomonadati</taxon>
        <taxon>Pseudomonadota</taxon>
        <taxon>Gammaproteobacteria</taxon>
        <taxon>Alteromonadales</taxon>
        <taxon>Pseudoalteromonadaceae</taxon>
        <taxon>Pseudoalteromonas</taxon>
    </lineage>
</organism>
<dbReference type="Gene3D" id="3.40.50.2300">
    <property type="match status" value="1"/>
</dbReference>
<dbReference type="Pfam" id="PF00072">
    <property type="entry name" value="Response_reg"/>
    <property type="match status" value="1"/>
</dbReference>
<dbReference type="SUPFAM" id="SSF55785">
    <property type="entry name" value="PYP-like sensor domain (PAS domain)"/>
    <property type="match status" value="2"/>
</dbReference>
<dbReference type="PROSITE" id="PS50112">
    <property type="entry name" value="PAS"/>
    <property type="match status" value="1"/>
</dbReference>
<dbReference type="CDD" id="cd17546">
    <property type="entry name" value="REC_hyHK_CKI1_RcsC-like"/>
    <property type="match status" value="1"/>
</dbReference>
<evidence type="ECO:0000259" key="6">
    <source>
        <dbReference type="PROSITE" id="PS50109"/>
    </source>
</evidence>
<evidence type="ECO:0000256" key="2">
    <source>
        <dbReference type="ARBA" id="ARBA00012438"/>
    </source>
</evidence>
<dbReference type="CDD" id="cd00082">
    <property type="entry name" value="HisKA"/>
    <property type="match status" value="1"/>
</dbReference>
<keyword evidence="9" id="KW-0418">Kinase</keyword>
<evidence type="ECO:0000313" key="10">
    <source>
        <dbReference type="Proteomes" id="UP000016521"/>
    </source>
</evidence>
<comment type="catalytic activity">
    <reaction evidence="1">
        <text>ATP + protein L-histidine = ADP + protein N-phospho-L-histidine.</text>
        <dbReference type="EC" id="2.7.13.3"/>
    </reaction>
</comment>
<keyword evidence="4" id="KW-0902">Two-component regulatory system</keyword>
<feature type="domain" description="Histidine kinase" evidence="6">
    <location>
        <begin position="402"/>
        <end position="628"/>
    </location>
</feature>
<dbReference type="InterPro" id="IPR011006">
    <property type="entry name" value="CheY-like_superfamily"/>
</dbReference>
<dbReference type="InterPro" id="IPR003594">
    <property type="entry name" value="HATPase_dom"/>
</dbReference>
<accession>A0ABM6NKB2</accession>
<keyword evidence="9" id="KW-0808">Transferase</keyword>
<dbReference type="InterPro" id="IPR036097">
    <property type="entry name" value="HisK_dim/P_sf"/>
</dbReference>
<dbReference type="InterPro" id="IPR013655">
    <property type="entry name" value="PAS_fold_3"/>
</dbReference>
<dbReference type="EMBL" id="CP011925">
    <property type="protein sequence ID" value="ATD09379.1"/>
    <property type="molecule type" value="Genomic_DNA"/>
</dbReference>
<dbReference type="Pfam" id="PF02518">
    <property type="entry name" value="HATPase_c"/>
    <property type="match status" value="1"/>
</dbReference>
<dbReference type="PANTHER" id="PTHR45339:SF1">
    <property type="entry name" value="HYBRID SIGNAL TRANSDUCTION HISTIDINE KINASE J"/>
    <property type="match status" value="1"/>
</dbReference>
<dbReference type="GO" id="GO:0016301">
    <property type="term" value="F:kinase activity"/>
    <property type="evidence" value="ECO:0007669"/>
    <property type="project" value="UniProtKB-KW"/>
</dbReference>
<evidence type="ECO:0000259" key="7">
    <source>
        <dbReference type="PROSITE" id="PS50110"/>
    </source>
</evidence>
<dbReference type="PROSITE" id="PS50110">
    <property type="entry name" value="RESPONSE_REGULATORY"/>
    <property type="match status" value="1"/>
</dbReference>
<name>A0ABM6NKB2_PSEO7</name>
<dbReference type="InterPro" id="IPR004358">
    <property type="entry name" value="Sig_transdc_His_kin-like_C"/>
</dbReference>
<keyword evidence="3 5" id="KW-0597">Phosphoprotein</keyword>
<evidence type="ECO:0000256" key="3">
    <source>
        <dbReference type="ARBA" id="ARBA00022553"/>
    </source>
</evidence>
<dbReference type="Gene3D" id="3.30.450.20">
    <property type="entry name" value="PAS domain"/>
    <property type="match status" value="2"/>
</dbReference>
<feature type="modified residue" description="4-aspartylphosphate" evidence="5">
    <location>
        <position position="842"/>
    </location>
</feature>
<evidence type="ECO:0000259" key="8">
    <source>
        <dbReference type="PROSITE" id="PS50112"/>
    </source>
</evidence>
<gene>
    <name evidence="9" type="ORF">PPIS_b0164</name>
</gene>
<dbReference type="SUPFAM" id="SSF52172">
    <property type="entry name" value="CheY-like"/>
    <property type="match status" value="1"/>
</dbReference>
<dbReference type="InterPro" id="IPR005467">
    <property type="entry name" value="His_kinase_dom"/>
</dbReference>
<dbReference type="SMART" id="SM00387">
    <property type="entry name" value="HATPase_c"/>
    <property type="match status" value="1"/>
</dbReference>
<evidence type="ECO:0000256" key="1">
    <source>
        <dbReference type="ARBA" id="ARBA00000085"/>
    </source>
</evidence>
<dbReference type="InterPro" id="IPR036890">
    <property type="entry name" value="HATPase_C_sf"/>
</dbReference>
<evidence type="ECO:0000256" key="4">
    <source>
        <dbReference type="ARBA" id="ARBA00023012"/>
    </source>
</evidence>
<dbReference type="SUPFAM" id="SSF47384">
    <property type="entry name" value="Homodimeric domain of signal transducing histidine kinase"/>
    <property type="match status" value="1"/>
</dbReference>
<dbReference type="PANTHER" id="PTHR45339">
    <property type="entry name" value="HYBRID SIGNAL TRANSDUCTION HISTIDINE KINASE J"/>
    <property type="match status" value="1"/>
</dbReference>
<proteinExistence type="predicted"/>
<feature type="domain" description="Response regulatory" evidence="7">
    <location>
        <begin position="793"/>
        <end position="912"/>
    </location>
</feature>
<protein>
    <recommendedName>
        <fullName evidence="2">histidine kinase</fullName>
        <ecNumber evidence="2">2.7.13.3</ecNumber>
    </recommendedName>
</protein>
<dbReference type="CDD" id="cd16922">
    <property type="entry name" value="HATPase_EvgS-ArcB-TorS-like"/>
    <property type="match status" value="1"/>
</dbReference>
<dbReference type="SUPFAM" id="SSF55874">
    <property type="entry name" value="ATPase domain of HSP90 chaperone/DNA topoisomerase II/histidine kinase"/>
    <property type="match status" value="1"/>
</dbReference>
<dbReference type="InterPro" id="IPR003661">
    <property type="entry name" value="HisK_dim/P_dom"/>
</dbReference>
<dbReference type="InterPro" id="IPR000014">
    <property type="entry name" value="PAS"/>
</dbReference>
<dbReference type="PROSITE" id="PS50109">
    <property type="entry name" value="HIS_KIN"/>
    <property type="match status" value="1"/>
</dbReference>
<keyword evidence="10" id="KW-1185">Reference proteome</keyword>
<evidence type="ECO:0000256" key="5">
    <source>
        <dbReference type="PROSITE-ProRule" id="PRU00169"/>
    </source>
</evidence>
<evidence type="ECO:0000313" key="9">
    <source>
        <dbReference type="EMBL" id="ATD09379.1"/>
    </source>
</evidence>
<dbReference type="InterPro" id="IPR035965">
    <property type="entry name" value="PAS-like_dom_sf"/>
</dbReference>
<dbReference type="PRINTS" id="PR00344">
    <property type="entry name" value="BCTRLSENSOR"/>
</dbReference>
<reference evidence="9 10" key="1">
    <citation type="submission" date="2015-06" db="EMBL/GenBank/DDBJ databases">
        <authorList>
            <person name="Xie B.-B."/>
            <person name="Rong J.-C."/>
            <person name="Qin Q.-L."/>
            <person name="Zhang Y.-Z."/>
        </authorList>
    </citation>
    <scope>NUCLEOTIDE SEQUENCE [LARGE SCALE GENOMIC DNA]</scope>
    <source>
        <strain evidence="9 10">JCM 20779</strain>
    </source>
</reference>
<dbReference type="Pfam" id="PF08447">
    <property type="entry name" value="PAS_3"/>
    <property type="match status" value="1"/>
</dbReference>